<dbReference type="STRING" id="1802595.A2134_02730"/>
<keyword evidence="3 4" id="KW-0687">Ribonucleoprotein</keyword>
<dbReference type="AlphaFoldDB" id="A0A1G1WDG7"/>
<dbReference type="Proteomes" id="UP000178162">
    <property type="component" value="Unassembled WGS sequence"/>
</dbReference>
<evidence type="ECO:0000256" key="3">
    <source>
        <dbReference type="ARBA" id="ARBA00023274"/>
    </source>
</evidence>
<dbReference type="Pfam" id="PF01196">
    <property type="entry name" value="Ribosomal_L17"/>
    <property type="match status" value="1"/>
</dbReference>
<evidence type="ECO:0000313" key="8">
    <source>
        <dbReference type="Proteomes" id="UP000178162"/>
    </source>
</evidence>
<comment type="caution">
    <text evidence="7">The sequence shown here is derived from an EMBL/GenBank/DDBJ whole genome shotgun (WGS) entry which is preliminary data.</text>
</comment>
<evidence type="ECO:0000256" key="4">
    <source>
        <dbReference type="HAMAP-Rule" id="MF_01368"/>
    </source>
</evidence>
<dbReference type="Gene3D" id="3.90.1030.10">
    <property type="entry name" value="Ribosomal protein L17"/>
    <property type="match status" value="1"/>
</dbReference>
<dbReference type="InterPro" id="IPR000456">
    <property type="entry name" value="Ribosomal_bL17"/>
</dbReference>
<gene>
    <name evidence="4" type="primary">rplQ</name>
    <name evidence="7" type="ORF">A2134_02730</name>
</gene>
<dbReference type="EMBL" id="MHCR01000010">
    <property type="protein sequence ID" value="OGY25733.1"/>
    <property type="molecule type" value="Genomic_DNA"/>
</dbReference>
<name>A0A1G1WDG7_9BACT</name>
<evidence type="ECO:0000256" key="2">
    <source>
        <dbReference type="ARBA" id="ARBA00022980"/>
    </source>
</evidence>
<dbReference type="HAMAP" id="MF_01368">
    <property type="entry name" value="Ribosomal_bL17"/>
    <property type="match status" value="1"/>
</dbReference>
<feature type="compositionally biased region" description="Basic and acidic residues" evidence="6">
    <location>
        <begin position="124"/>
        <end position="142"/>
    </location>
</feature>
<dbReference type="GO" id="GO:0022625">
    <property type="term" value="C:cytosolic large ribosomal subunit"/>
    <property type="evidence" value="ECO:0007669"/>
    <property type="project" value="TreeGrafter"/>
</dbReference>
<dbReference type="PANTHER" id="PTHR14413:SF16">
    <property type="entry name" value="LARGE RIBOSOMAL SUBUNIT PROTEIN BL17M"/>
    <property type="match status" value="1"/>
</dbReference>
<evidence type="ECO:0000256" key="5">
    <source>
        <dbReference type="RuleBase" id="RU000660"/>
    </source>
</evidence>
<dbReference type="SUPFAM" id="SSF64263">
    <property type="entry name" value="Prokaryotic ribosomal protein L17"/>
    <property type="match status" value="1"/>
</dbReference>
<feature type="region of interest" description="Disordered" evidence="6">
    <location>
        <begin position="124"/>
        <end position="158"/>
    </location>
</feature>
<dbReference type="GO" id="GO:0003735">
    <property type="term" value="F:structural constituent of ribosome"/>
    <property type="evidence" value="ECO:0007669"/>
    <property type="project" value="InterPro"/>
</dbReference>
<comment type="similarity">
    <text evidence="1 4 5">Belongs to the bacterial ribosomal protein bL17 family.</text>
</comment>
<evidence type="ECO:0000313" key="7">
    <source>
        <dbReference type="EMBL" id="OGY25733.1"/>
    </source>
</evidence>
<reference evidence="7 8" key="1">
    <citation type="journal article" date="2016" name="Nat. Commun.">
        <title>Thousands of microbial genomes shed light on interconnected biogeochemical processes in an aquifer system.</title>
        <authorList>
            <person name="Anantharaman K."/>
            <person name="Brown C.T."/>
            <person name="Hug L.A."/>
            <person name="Sharon I."/>
            <person name="Castelle C.J."/>
            <person name="Probst A.J."/>
            <person name="Thomas B.C."/>
            <person name="Singh A."/>
            <person name="Wilkins M.J."/>
            <person name="Karaoz U."/>
            <person name="Brodie E.L."/>
            <person name="Williams K.H."/>
            <person name="Hubbard S.S."/>
            <person name="Banfield J.F."/>
        </authorList>
    </citation>
    <scope>NUCLEOTIDE SEQUENCE [LARGE SCALE GENOMIC DNA]</scope>
</reference>
<dbReference type="PANTHER" id="PTHR14413">
    <property type="entry name" value="RIBOSOMAL PROTEIN L17"/>
    <property type="match status" value="1"/>
</dbReference>
<dbReference type="NCBIfam" id="TIGR00059">
    <property type="entry name" value="L17"/>
    <property type="match status" value="1"/>
</dbReference>
<feature type="compositionally biased region" description="Basic residues" evidence="6">
    <location>
        <begin position="143"/>
        <end position="158"/>
    </location>
</feature>
<protein>
    <recommendedName>
        <fullName evidence="4">Large ribosomal subunit protein bL17</fullName>
    </recommendedName>
</protein>
<proteinExistence type="inferred from homology"/>
<dbReference type="PROSITE" id="PS01167">
    <property type="entry name" value="RIBOSOMAL_L17"/>
    <property type="match status" value="1"/>
</dbReference>
<dbReference type="InterPro" id="IPR047859">
    <property type="entry name" value="Ribosomal_bL17_CS"/>
</dbReference>
<accession>A0A1G1WDG7</accession>
<dbReference type="InterPro" id="IPR036373">
    <property type="entry name" value="Ribosomal_bL17_sf"/>
</dbReference>
<evidence type="ECO:0000256" key="1">
    <source>
        <dbReference type="ARBA" id="ARBA00008777"/>
    </source>
</evidence>
<organism evidence="7 8">
    <name type="scientific">Candidatus Woykebacteria bacterium RBG_16_39_9b</name>
    <dbReference type="NCBI Taxonomy" id="1802595"/>
    <lineage>
        <taxon>Bacteria</taxon>
        <taxon>Candidatus Woykeibacteriota</taxon>
    </lineage>
</organism>
<evidence type="ECO:0000256" key="6">
    <source>
        <dbReference type="SAM" id="MobiDB-lite"/>
    </source>
</evidence>
<keyword evidence="2 4" id="KW-0689">Ribosomal protein</keyword>
<comment type="subunit">
    <text evidence="4">Part of the 50S ribosomal subunit. Contacts protein L32.</text>
</comment>
<sequence length="158" mass="18036">MWKRISGRKLGRNTNQRKALFRNLASQLIIREAITTTEAKAKAVKPFIEKLITIARSGSLNSRRALLSEMTQESLVKKMIERIGPTFKDRPGGYTRIIKLGPRVSDSAKMVRIEFVENIAEKEKTVRKEQKRPQIKVKEGAKKRQAPKKPNKTKVKAV</sequence>
<dbReference type="GO" id="GO:0006412">
    <property type="term" value="P:translation"/>
    <property type="evidence" value="ECO:0007669"/>
    <property type="project" value="UniProtKB-UniRule"/>
</dbReference>